<dbReference type="PROSITE" id="PS51083">
    <property type="entry name" value="ZF_HIT"/>
    <property type="match status" value="1"/>
</dbReference>
<reference evidence="4" key="2">
    <citation type="submission" date="2025-08" db="UniProtKB">
        <authorList>
            <consortium name="Ensembl"/>
        </authorList>
    </citation>
    <scope>IDENTIFICATION</scope>
</reference>
<keyword evidence="1" id="KW-0862">Zinc</keyword>
<feature type="compositionally biased region" description="Basic and acidic residues" evidence="2">
    <location>
        <begin position="63"/>
        <end position="72"/>
    </location>
</feature>
<reference evidence="4" key="3">
    <citation type="submission" date="2025-09" db="UniProtKB">
        <authorList>
            <consortium name="Ensembl"/>
        </authorList>
    </citation>
    <scope>IDENTIFICATION</scope>
</reference>
<protein>
    <submittedName>
        <fullName evidence="4">Zinc finger, HIT-type containing 2</fullName>
    </submittedName>
</protein>
<evidence type="ECO:0000313" key="5">
    <source>
        <dbReference type="Proteomes" id="UP000314982"/>
    </source>
</evidence>
<keyword evidence="1" id="KW-0863">Zinc-finger</keyword>
<feature type="compositionally biased region" description="Basic residues" evidence="2">
    <location>
        <begin position="389"/>
        <end position="399"/>
    </location>
</feature>
<feature type="domain" description="HIT-type" evidence="3">
    <location>
        <begin position="81"/>
        <end position="114"/>
    </location>
</feature>
<organism evidence="4 5">
    <name type="scientific">Hucho hucho</name>
    <name type="common">huchen</name>
    <dbReference type="NCBI Taxonomy" id="62062"/>
    <lineage>
        <taxon>Eukaryota</taxon>
        <taxon>Metazoa</taxon>
        <taxon>Chordata</taxon>
        <taxon>Craniata</taxon>
        <taxon>Vertebrata</taxon>
        <taxon>Euteleostomi</taxon>
        <taxon>Actinopterygii</taxon>
        <taxon>Neopterygii</taxon>
        <taxon>Teleostei</taxon>
        <taxon>Protacanthopterygii</taxon>
        <taxon>Salmoniformes</taxon>
        <taxon>Salmonidae</taxon>
        <taxon>Salmoninae</taxon>
        <taxon>Hucho</taxon>
    </lineage>
</organism>
<evidence type="ECO:0000313" key="4">
    <source>
        <dbReference type="Ensembl" id="ENSHHUP00000042365.1"/>
    </source>
</evidence>
<feature type="region of interest" description="Disordered" evidence="2">
    <location>
        <begin position="311"/>
        <end position="350"/>
    </location>
</feature>
<dbReference type="STRING" id="62062.ENSHHUP00000042365"/>
<feature type="region of interest" description="Disordered" evidence="2">
    <location>
        <begin position="51"/>
        <end position="72"/>
    </location>
</feature>
<evidence type="ECO:0000256" key="1">
    <source>
        <dbReference type="PROSITE-ProRule" id="PRU00453"/>
    </source>
</evidence>
<evidence type="ECO:0000259" key="3">
    <source>
        <dbReference type="PROSITE" id="PS51083"/>
    </source>
</evidence>
<dbReference type="GO" id="GO:0008270">
    <property type="term" value="F:zinc ion binding"/>
    <property type="evidence" value="ECO:0007669"/>
    <property type="project" value="UniProtKB-UniRule"/>
</dbReference>
<dbReference type="PANTHER" id="PTHR15555:SF0">
    <property type="entry name" value="ZINC FINGER HIT DOMAIN-CONTAINING PROTEIN 2"/>
    <property type="match status" value="1"/>
</dbReference>
<keyword evidence="1" id="KW-0479">Metal-binding</keyword>
<reference evidence="5" key="1">
    <citation type="submission" date="2018-06" db="EMBL/GenBank/DDBJ databases">
        <title>Genome assembly of Danube salmon.</title>
        <authorList>
            <person name="Macqueen D.J."/>
            <person name="Gundappa M.K."/>
        </authorList>
    </citation>
    <scope>NUCLEOTIDE SEQUENCE [LARGE SCALE GENOMIC DNA]</scope>
</reference>
<evidence type="ECO:0000256" key="2">
    <source>
        <dbReference type="SAM" id="MobiDB-lite"/>
    </source>
</evidence>
<dbReference type="GeneTree" id="ENSGT00390000017147"/>
<accession>A0A4W5MY89</accession>
<dbReference type="InterPro" id="IPR039646">
    <property type="entry name" value="ZNHIT2"/>
</dbReference>
<dbReference type="PANTHER" id="PTHR15555">
    <property type="entry name" value="ZINC FINGER HIT DOMAIN CONTAINING PROTEIN 2 PROTEIN FON -RELATED"/>
    <property type="match status" value="1"/>
</dbReference>
<dbReference type="InterPro" id="IPR007529">
    <property type="entry name" value="Znf_HIT"/>
</dbReference>
<sequence length="631" mass="69495">MNPILRQRIPPSVRKLLTDIGPRDEHHCSEWTDTEPETVTRDGIELPARRTTNNSEFLTPATGKEDGDADHTDATTQSKVCGLCLCKPSYYTCPRCNVPYCGLECYQSTNHSVCSEEFYKESVLQELKDMGGTECEGRKKMQDILLRLRHMADGAEGGMEGVLKTVEEEMGGSEETKERAQVLELLSKLAEIQSSGEGNVEEIEEILTKLKELGDKDEEAGQVVSANVGDIVEGVEDAEELDLADRLSGLDIDALSEEALWDLLSSQEKEKFRSLVKGGAVGALVPLWRPWWELHEEGEKAMMEVLKEEMGEPEGDDAAGQGGSRTRETLKTNKGGQRGSLRKEEGPGLSSCEIREAESKIVVIADNEVKDSGKRLESVGESGKEQGQRKGKGKYRKGSLGKAKGPKSTPGVPPINVKILPLSSLSSHPSPLVRHGLVDALFGYTFALRLFNGDIESDLTQEFCQMVLTVSEALSSGRVFSSLQETLEGGEAAVLAGGYFDREDPNSPARAVEAVAHILTGRSKQDVVGYSLAALSQLRTVLSQARAALPKEGDEGDIRKKYFLAGKKCEFFQAWVSDNAQEVRRLAAELWREHRKRKDEKSALQKEKRRVEECWKKGRGKAKGLLIEEID</sequence>
<feature type="compositionally biased region" description="Basic and acidic residues" evidence="2">
    <location>
        <begin position="372"/>
        <end position="388"/>
    </location>
</feature>
<dbReference type="SUPFAM" id="SSF144232">
    <property type="entry name" value="HIT/MYND zinc finger-like"/>
    <property type="match status" value="1"/>
</dbReference>
<feature type="region of interest" description="Disordered" evidence="2">
    <location>
        <begin position="372"/>
        <end position="412"/>
    </location>
</feature>
<dbReference type="AlphaFoldDB" id="A0A4W5MY89"/>
<dbReference type="Pfam" id="PF04438">
    <property type="entry name" value="zf-HIT"/>
    <property type="match status" value="1"/>
</dbReference>
<keyword evidence="5" id="KW-1185">Reference proteome</keyword>
<dbReference type="Ensembl" id="ENSHHUT00000043974.1">
    <property type="protein sequence ID" value="ENSHHUP00000042365.1"/>
    <property type="gene ID" value="ENSHHUG00000026103.1"/>
</dbReference>
<dbReference type="Gene3D" id="3.30.60.190">
    <property type="match status" value="1"/>
</dbReference>
<name>A0A4W5MY89_9TELE</name>
<dbReference type="CDD" id="cd23024">
    <property type="entry name" value="zf-HIT_ZNHIT2-3"/>
    <property type="match status" value="1"/>
</dbReference>
<proteinExistence type="predicted"/>
<dbReference type="Proteomes" id="UP000314982">
    <property type="component" value="Unassembled WGS sequence"/>
</dbReference>